<keyword evidence="2 8" id="KW-0436">Ligase</keyword>
<evidence type="ECO:0000256" key="5">
    <source>
        <dbReference type="ARBA" id="ARBA00022840"/>
    </source>
</evidence>
<evidence type="ECO:0000256" key="3">
    <source>
        <dbReference type="ARBA" id="ARBA00022694"/>
    </source>
</evidence>
<dbReference type="InterPro" id="IPR012795">
    <property type="entry name" value="tRNA_Ile_lys_synt_N"/>
</dbReference>
<dbReference type="SUPFAM" id="SSF52402">
    <property type="entry name" value="Adenine nucleotide alpha hydrolases-like"/>
    <property type="match status" value="1"/>
</dbReference>
<dbReference type="PANTHER" id="PTHR43033">
    <property type="entry name" value="TRNA(ILE)-LYSIDINE SYNTHASE-RELATED"/>
    <property type="match status" value="1"/>
</dbReference>
<dbReference type="Gene3D" id="3.40.50.620">
    <property type="entry name" value="HUPs"/>
    <property type="match status" value="1"/>
</dbReference>
<evidence type="ECO:0000313" key="9">
    <source>
        <dbReference type="Proteomes" id="UP001196870"/>
    </source>
</evidence>
<dbReference type="Proteomes" id="UP001196870">
    <property type="component" value="Unassembled WGS sequence"/>
</dbReference>
<evidence type="ECO:0000256" key="6">
    <source>
        <dbReference type="ARBA" id="ARBA00048539"/>
    </source>
</evidence>
<gene>
    <name evidence="8" type="primary">tilS</name>
    <name evidence="8" type="ORF">GXW71_34600</name>
</gene>
<accession>A0ABS5FAD2</accession>
<keyword evidence="3" id="KW-0819">tRNA processing</keyword>
<dbReference type="RefSeq" id="WP_211858612.1">
    <property type="nucleotide sequence ID" value="NZ_JAAGBB010000143.1"/>
</dbReference>
<evidence type="ECO:0000259" key="7">
    <source>
        <dbReference type="Pfam" id="PF01171"/>
    </source>
</evidence>
<evidence type="ECO:0000256" key="1">
    <source>
        <dbReference type="ARBA" id="ARBA00013267"/>
    </source>
</evidence>
<dbReference type="InterPro" id="IPR012094">
    <property type="entry name" value="tRNA_Ile_lys_synt"/>
</dbReference>
<dbReference type="Pfam" id="PF01171">
    <property type="entry name" value="ATP_bind_3"/>
    <property type="match status" value="1"/>
</dbReference>
<evidence type="ECO:0000256" key="2">
    <source>
        <dbReference type="ARBA" id="ARBA00022598"/>
    </source>
</evidence>
<dbReference type="GO" id="GO:0032267">
    <property type="term" value="F:tRNA(Ile)-lysidine synthase activity"/>
    <property type="evidence" value="ECO:0007669"/>
    <property type="project" value="UniProtKB-EC"/>
</dbReference>
<comment type="catalytic activity">
    <reaction evidence="6">
        <text>cytidine(34) in tRNA(Ile2) + L-lysine + ATP = lysidine(34) in tRNA(Ile2) + AMP + diphosphate + H(+)</text>
        <dbReference type="Rhea" id="RHEA:43744"/>
        <dbReference type="Rhea" id="RHEA-COMP:10625"/>
        <dbReference type="Rhea" id="RHEA-COMP:10670"/>
        <dbReference type="ChEBI" id="CHEBI:15378"/>
        <dbReference type="ChEBI" id="CHEBI:30616"/>
        <dbReference type="ChEBI" id="CHEBI:32551"/>
        <dbReference type="ChEBI" id="CHEBI:33019"/>
        <dbReference type="ChEBI" id="CHEBI:82748"/>
        <dbReference type="ChEBI" id="CHEBI:83665"/>
        <dbReference type="ChEBI" id="CHEBI:456215"/>
        <dbReference type="EC" id="6.3.4.19"/>
    </reaction>
</comment>
<keyword evidence="9" id="KW-1185">Reference proteome</keyword>
<keyword evidence="4" id="KW-0547">Nucleotide-binding</keyword>
<dbReference type="NCBIfam" id="TIGR02432">
    <property type="entry name" value="lysidine_TilS_N"/>
    <property type="match status" value="1"/>
</dbReference>
<comment type="caution">
    <text evidence="8">The sequence shown here is derived from an EMBL/GenBank/DDBJ whole genome shotgun (WGS) entry which is preliminary data.</text>
</comment>
<evidence type="ECO:0000256" key="4">
    <source>
        <dbReference type="ARBA" id="ARBA00022741"/>
    </source>
</evidence>
<name>A0ABS5FAD2_9PROT</name>
<protein>
    <recommendedName>
        <fullName evidence="1">tRNA(Ile)-lysidine synthetase</fullName>
        <ecNumber evidence="1">6.3.4.19</ecNumber>
    </recommendedName>
</protein>
<dbReference type="CDD" id="cd01992">
    <property type="entry name" value="TilS_N"/>
    <property type="match status" value="1"/>
</dbReference>
<dbReference type="EC" id="6.3.4.19" evidence="1"/>
<sequence>MAAAEPIPPGRDRPEESSAIGAAEFASLMAPLGPFGPAPRLAAGVSGGPHSLALALLADAWAKARGGHLLALIADHGLRPGSGAEAARVATRLRACGIKARILALGLPPGPGLHERARAARLAALLGACGAAGAPWLLLGHHRDDQAETLLARALAGSGPDGLAAMPALRAAPEALILRPLLGQPPARLEAVVAAAGLAPERDASNADPRFLRARLRRALGADPGGHVALAEAAAAFARRRARREDAIAMRLAAGAALSPLGHARIDPGALGADAVGLAGFVLLLRLVGGGAYPPEPAAAAAL</sequence>
<dbReference type="PANTHER" id="PTHR43033:SF5">
    <property type="entry name" value="TRNA(ILE)-LYSIDINE SYNTHETASE"/>
    <property type="match status" value="1"/>
</dbReference>
<dbReference type="InterPro" id="IPR011063">
    <property type="entry name" value="TilS/TtcA_N"/>
</dbReference>
<dbReference type="EMBL" id="JAAGBB010000143">
    <property type="protein sequence ID" value="MBR0669522.1"/>
    <property type="molecule type" value="Genomic_DNA"/>
</dbReference>
<dbReference type="InterPro" id="IPR014729">
    <property type="entry name" value="Rossmann-like_a/b/a_fold"/>
</dbReference>
<organism evidence="8 9">
    <name type="scientific">Plastoroseomonas hellenica</name>
    <dbReference type="NCBI Taxonomy" id="2687306"/>
    <lineage>
        <taxon>Bacteria</taxon>
        <taxon>Pseudomonadati</taxon>
        <taxon>Pseudomonadota</taxon>
        <taxon>Alphaproteobacteria</taxon>
        <taxon>Acetobacterales</taxon>
        <taxon>Acetobacteraceae</taxon>
        <taxon>Plastoroseomonas</taxon>
    </lineage>
</organism>
<dbReference type="HAMAP" id="MF_01161">
    <property type="entry name" value="tRNA_Ile_lys_synt"/>
    <property type="match status" value="1"/>
</dbReference>
<feature type="non-terminal residue" evidence="8">
    <location>
        <position position="303"/>
    </location>
</feature>
<evidence type="ECO:0000313" key="8">
    <source>
        <dbReference type="EMBL" id="MBR0669522.1"/>
    </source>
</evidence>
<reference evidence="9" key="1">
    <citation type="journal article" date="2021" name="Syst. Appl. Microbiol.">
        <title>Roseomonas hellenica sp. nov., isolated from roots of wild-growing Alkanna tinctoria.</title>
        <authorList>
            <person name="Rat A."/>
            <person name="Naranjo H.D."/>
            <person name="Lebbe L."/>
            <person name="Cnockaert M."/>
            <person name="Krigas N."/>
            <person name="Grigoriadou K."/>
            <person name="Maloupa E."/>
            <person name="Willems A."/>
        </authorList>
    </citation>
    <scope>NUCLEOTIDE SEQUENCE [LARGE SCALE GENOMIC DNA]</scope>
    <source>
        <strain evidence="9">LMG 31523</strain>
    </source>
</reference>
<proteinExistence type="inferred from homology"/>
<keyword evidence="5" id="KW-0067">ATP-binding</keyword>
<feature type="domain" description="tRNA(Ile)-lysidine/2-thiocytidine synthase N-terminal" evidence="7">
    <location>
        <begin position="42"/>
        <end position="218"/>
    </location>
</feature>